<evidence type="ECO:0000256" key="4">
    <source>
        <dbReference type="ARBA" id="ARBA00023015"/>
    </source>
</evidence>
<dbReference type="Proteomes" id="UP001085076">
    <property type="component" value="Miscellaneous, Linkage group lg01"/>
</dbReference>
<name>A0A9D5DB34_9LILI</name>
<dbReference type="PANTHER" id="PTHR31992:SF298">
    <property type="entry name" value="DOF ZINC FINGER PROTEIN 4"/>
    <property type="match status" value="1"/>
</dbReference>
<dbReference type="PROSITE" id="PS01361">
    <property type="entry name" value="ZF_DOF_1"/>
    <property type="match status" value="1"/>
</dbReference>
<comment type="subcellular location">
    <subcellularLocation>
        <location evidence="8 9">Nucleus</location>
    </subcellularLocation>
</comment>
<dbReference type="PROSITE" id="PS50884">
    <property type="entry name" value="ZF_DOF_2"/>
    <property type="match status" value="1"/>
</dbReference>
<dbReference type="Pfam" id="PF02701">
    <property type="entry name" value="Zn_ribbon_Dof"/>
    <property type="match status" value="1"/>
</dbReference>
<dbReference type="GO" id="GO:0005634">
    <property type="term" value="C:nucleus"/>
    <property type="evidence" value="ECO:0007669"/>
    <property type="project" value="UniProtKB-SubCell"/>
</dbReference>
<keyword evidence="2 8" id="KW-0863">Zinc-finger</keyword>
<keyword evidence="13" id="KW-1185">Reference proteome</keyword>
<evidence type="ECO:0000259" key="11">
    <source>
        <dbReference type="PROSITE" id="PS50884"/>
    </source>
</evidence>
<evidence type="ECO:0000256" key="10">
    <source>
        <dbReference type="SAM" id="MobiDB-lite"/>
    </source>
</evidence>
<dbReference type="InterPro" id="IPR003851">
    <property type="entry name" value="Znf_Dof"/>
</dbReference>
<evidence type="ECO:0000256" key="8">
    <source>
        <dbReference type="PROSITE-ProRule" id="PRU00071"/>
    </source>
</evidence>
<comment type="function">
    <text evidence="9">Transcription factor that binds specifically to a 5'-AA[AG]G-3' consensus core sequence.</text>
</comment>
<evidence type="ECO:0000256" key="2">
    <source>
        <dbReference type="ARBA" id="ARBA00022771"/>
    </source>
</evidence>
<gene>
    <name evidence="12" type="ORF">J5N97_006600</name>
</gene>
<keyword evidence="7 8" id="KW-0539">Nucleus</keyword>
<dbReference type="GO" id="GO:0008270">
    <property type="term" value="F:zinc ion binding"/>
    <property type="evidence" value="ECO:0007669"/>
    <property type="project" value="UniProtKB-KW"/>
</dbReference>
<evidence type="ECO:0000256" key="7">
    <source>
        <dbReference type="ARBA" id="ARBA00023242"/>
    </source>
</evidence>
<evidence type="ECO:0000313" key="13">
    <source>
        <dbReference type="Proteomes" id="UP001085076"/>
    </source>
</evidence>
<dbReference type="InterPro" id="IPR045174">
    <property type="entry name" value="Dof"/>
</dbReference>
<dbReference type="GO" id="GO:0003677">
    <property type="term" value="F:DNA binding"/>
    <property type="evidence" value="ECO:0007669"/>
    <property type="project" value="UniProtKB-UniRule"/>
</dbReference>
<protein>
    <recommendedName>
        <fullName evidence="9">Dof zinc finger protein</fullName>
    </recommendedName>
</protein>
<evidence type="ECO:0000256" key="6">
    <source>
        <dbReference type="ARBA" id="ARBA00023163"/>
    </source>
</evidence>
<comment type="caution">
    <text evidence="12">The sequence shown here is derived from an EMBL/GenBank/DDBJ whole genome shotgun (WGS) entry which is preliminary data.</text>
</comment>
<feature type="compositionally biased region" description="Low complexity" evidence="10">
    <location>
        <begin position="102"/>
        <end position="119"/>
    </location>
</feature>
<keyword evidence="1 9" id="KW-0479">Metal-binding</keyword>
<evidence type="ECO:0000256" key="3">
    <source>
        <dbReference type="ARBA" id="ARBA00022833"/>
    </source>
</evidence>
<accession>A0A9D5DB34</accession>
<feature type="region of interest" description="Disordered" evidence="10">
    <location>
        <begin position="70"/>
        <end position="141"/>
    </location>
</feature>
<keyword evidence="5 8" id="KW-0238">DNA-binding</keyword>
<organism evidence="12 13">
    <name type="scientific">Dioscorea zingiberensis</name>
    <dbReference type="NCBI Taxonomy" id="325984"/>
    <lineage>
        <taxon>Eukaryota</taxon>
        <taxon>Viridiplantae</taxon>
        <taxon>Streptophyta</taxon>
        <taxon>Embryophyta</taxon>
        <taxon>Tracheophyta</taxon>
        <taxon>Spermatophyta</taxon>
        <taxon>Magnoliopsida</taxon>
        <taxon>Liliopsida</taxon>
        <taxon>Dioscoreales</taxon>
        <taxon>Dioscoreaceae</taxon>
        <taxon>Dioscorea</taxon>
    </lineage>
</organism>
<dbReference type="AlphaFoldDB" id="A0A9D5DB34"/>
<evidence type="ECO:0000256" key="5">
    <source>
        <dbReference type="ARBA" id="ARBA00023125"/>
    </source>
</evidence>
<sequence length="210" mass="22410">MQDLQSMMLQRRLRGYAPPHGEAAPPPPIKCPRCDSANTKFCYYNNYNLSQPRHFCKACRRYWTKGGVLRNVPVGGGSRKSSSKRSSSSSKKPSAVADNDRSCPPASRSSSDTSSLSNPNPNPSSPRHPPSDPNPDTGGSLTGLIAVAEQTTAAMGFGFTDSTAGTPDLGPRMGGGEIHGLDVFDLGEFLNQSQWSEADPNPDPASLFLP</sequence>
<keyword evidence="6 9" id="KW-0804">Transcription</keyword>
<reference evidence="12" key="1">
    <citation type="submission" date="2021-03" db="EMBL/GenBank/DDBJ databases">
        <authorList>
            <person name="Li Z."/>
            <person name="Yang C."/>
        </authorList>
    </citation>
    <scope>NUCLEOTIDE SEQUENCE</scope>
    <source>
        <strain evidence="12">Dzin_1.0</strain>
        <tissue evidence="12">Leaf</tissue>
    </source>
</reference>
<dbReference type="GO" id="GO:0003700">
    <property type="term" value="F:DNA-binding transcription factor activity"/>
    <property type="evidence" value="ECO:0007669"/>
    <property type="project" value="UniProtKB-UniRule"/>
</dbReference>
<keyword evidence="3 9" id="KW-0862">Zinc</keyword>
<evidence type="ECO:0000313" key="12">
    <source>
        <dbReference type="EMBL" id="KAJ0988244.1"/>
    </source>
</evidence>
<dbReference type="EMBL" id="JAGGNH010000001">
    <property type="protein sequence ID" value="KAJ0988244.1"/>
    <property type="molecule type" value="Genomic_DNA"/>
</dbReference>
<feature type="compositionally biased region" description="Pro residues" evidence="10">
    <location>
        <begin position="120"/>
        <end position="133"/>
    </location>
</feature>
<keyword evidence="4 9" id="KW-0805">Transcription regulation</keyword>
<evidence type="ECO:0000256" key="1">
    <source>
        <dbReference type="ARBA" id="ARBA00022723"/>
    </source>
</evidence>
<feature type="domain" description="Dof-type" evidence="11">
    <location>
        <begin position="29"/>
        <end position="83"/>
    </location>
</feature>
<dbReference type="PANTHER" id="PTHR31992">
    <property type="entry name" value="DOF ZINC FINGER PROTEIN DOF1.4-RELATED"/>
    <property type="match status" value="1"/>
</dbReference>
<proteinExistence type="predicted"/>
<dbReference type="OrthoDB" id="1927254at2759"/>
<reference evidence="12" key="2">
    <citation type="journal article" date="2022" name="Hortic Res">
        <title>The genome of Dioscorea zingiberensis sheds light on the biosynthesis, origin and evolution of the medicinally important diosgenin saponins.</title>
        <authorList>
            <person name="Li Y."/>
            <person name="Tan C."/>
            <person name="Li Z."/>
            <person name="Guo J."/>
            <person name="Li S."/>
            <person name="Chen X."/>
            <person name="Wang C."/>
            <person name="Dai X."/>
            <person name="Yang H."/>
            <person name="Song W."/>
            <person name="Hou L."/>
            <person name="Xu J."/>
            <person name="Tong Z."/>
            <person name="Xu A."/>
            <person name="Yuan X."/>
            <person name="Wang W."/>
            <person name="Yang Q."/>
            <person name="Chen L."/>
            <person name="Sun Z."/>
            <person name="Wang K."/>
            <person name="Pan B."/>
            <person name="Chen J."/>
            <person name="Bao Y."/>
            <person name="Liu F."/>
            <person name="Qi X."/>
            <person name="Gang D.R."/>
            <person name="Wen J."/>
            <person name="Li J."/>
        </authorList>
    </citation>
    <scope>NUCLEOTIDE SEQUENCE</scope>
    <source>
        <strain evidence="12">Dzin_1.0</strain>
    </source>
</reference>
<evidence type="ECO:0000256" key="9">
    <source>
        <dbReference type="RuleBase" id="RU369094"/>
    </source>
</evidence>